<feature type="domain" description="YncI copper-binding" evidence="4">
    <location>
        <begin position="29"/>
        <end position="162"/>
    </location>
</feature>
<reference evidence="5 6" key="1">
    <citation type="submission" date="2021-01" db="EMBL/GenBank/DDBJ databases">
        <title>Genomics of switchgrass bacterial isolates.</title>
        <authorList>
            <person name="Shade A."/>
        </authorList>
    </citation>
    <scope>NUCLEOTIDE SEQUENCE [LARGE SCALE GENOMIC DNA]</scope>
    <source>
        <strain evidence="5 6">PvP111</strain>
    </source>
</reference>
<name>A0ABS2KXT4_9NOCA</name>
<comment type="caution">
    <text evidence="5">The sequence shown here is derived from an EMBL/GenBank/DDBJ whole genome shotgun (WGS) entry which is preliminary data.</text>
</comment>
<feature type="transmembrane region" description="Helical" evidence="2">
    <location>
        <begin position="195"/>
        <end position="216"/>
    </location>
</feature>
<dbReference type="InterPro" id="IPR012533">
    <property type="entry name" value="YcnI-copper_dom"/>
</dbReference>
<feature type="chain" id="PRO_5047526009" evidence="3">
    <location>
        <begin position="29"/>
        <end position="221"/>
    </location>
</feature>
<evidence type="ECO:0000256" key="1">
    <source>
        <dbReference type="SAM" id="MobiDB-lite"/>
    </source>
</evidence>
<protein>
    <submittedName>
        <fullName evidence="5">Uncharacterized protein YcnI</fullName>
    </submittedName>
</protein>
<dbReference type="Pfam" id="PF07987">
    <property type="entry name" value="DUF1775"/>
    <property type="match status" value="1"/>
</dbReference>
<proteinExistence type="predicted"/>
<evidence type="ECO:0000313" key="6">
    <source>
        <dbReference type="Proteomes" id="UP000703038"/>
    </source>
</evidence>
<evidence type="ECO:0000313" key="5">
    <source>
        <dbReference type="EMBL" id="MBM7416745.1"/>
    </source>
</evidence>
<keyword evidence="3" id="KW-0732">Signal</keyword>
<dbReference type="CDD" id="cd08545">
    <property type="entry name" value="YcnI_like"/>
    <property type="match status" value="1"/>
</dbReference>
<gene>
    <name evidence="5" type="ORF">JOE42_003478</name>
</gene>
<dbReference type="EMBL" id="JAFBBK010000001">
    <property type="protein sequence ID" value="MBM7416745.1"/>
    <property type="molecule type" value="Genomic_DNA"/>
</dbReference>
<evidence type="ECO:0000256" key="3">
    <source>
        <dbReference type="SAM" id="SignalP"/>
    </source>
</evidence>
<accession>A0ABS2KXT4</accession>
<evidence type="ECO:0000259" key="4">
    <source>
        <dbReference type="Pfam" id="PF07987"/>
    </source>
</evidence>
<keyword evidence="6" id="KW-1185">Reference proteome</keyword>
<feature type="signal peptide" evidence="3">
    <location>
        <begin position="1"/>
        <end position="28"/>
    </location>
</feature>
<dbReference type="Proteomes" id="UP000703038">
    <property type="component" value="Unassembled WGS sequence"/>
</dbReference>
<keyword evidence="2" id="KW-1133">Transmembrane helix</keyword>
<feature type="compositionally biased region" description="Low complexity" evidence="1">
    <location>
        <begin position="172"/>
        <end position="191"/>
    </location>
</feature>
<organism evidence="5 6">
    <name type="scientific">Rhodococcoides corynebacterioides</name>
    <dbReference type="NCBI Taxonomy" id="53972"/>
    <lineage>
        <taxon>Bacteria</taxon>
        <taxon>Bacillati</taxon>
        <taxon>Actinomycetota</taxon>
        <taxon>Actinomycetes</taxon>
        <taxon>Mycobacteriales</taxon>
        <taxon>Nocardiaceae</taxon>
        <taxon>Rhodococcoides</taxon>
    </lineage>
</organism>
<dbReference type="Gene3D" id="2.60.40.2230">
    <property type="entry name" value="Uncharacterised protein YcnI-like PF07987, DUF1775"/>
    <property type="match status" value="1"/>
</dbReference>
<feature type="region of interest" description="Disordered" evidence="1">
    <location>
        <begin position="121"/>
        <end position="191"/>
    </location>
</feature>
<dbReference type="InterPro" id="IPR038507">
    <property type="entry name" value="YcnI-like_sf"/>
</dbReference>
<dbReference type="RefSeq" id="WP_204869481.1">
    <property type="nucleotide sequence ID" value="NZ_JAFBBK010000001.1"/>
</dbReference>
<sequence length="221" mass="22224">MTSFSTRALGTSVLTAAALLASAGLASAHVVVSAPDAAQGGYGVLTFRVPTESEAASTTSVTVELPGLTSARTQPMPGWTAVVERSADELATSVTWTADPGNPGVGPGQFEQFLLSAGPLPDEESVSFPARQTYSDGKVVNWDQPTPEDGTEPELPAPTLELAAGGGDHHSSPTMSAASSTTEASASSSDTTARWLGGIGLVLGALGAALGIGATVRSRRS</sequence>
<evidence type="ECO:0000256" key="2">
    <source>
        <dbReference type="SAM" id="Phobius"/>
    </source>
</evidence>
<keyword evidence="2" id="KW-0812">Transmembrane</keyword>
<keyword evidence="2" id="KW-0472">Membrane</keyword>